<feature type="region of interest" description="Disordered" evidence="1">
    <location>
        <begin position="410"/>
        <end position="478"/>
    </location>
</feature>
<protein>
    <submittedName>
        <fullName evidence="2">Type III effector</fullName>
    </submittedName>
</protein>
<evidence type="ECO:0000313" key="3">
    <source>
        <dbReference type="Proteomes" id="UP000189628"/>
    </source>
</evidence>
<evidence type="ECO:0000256" key="1">
    <source>
        <dbReference type="SAM" id="MobiDB-lite"/>
    </source>
</evidence>
<dbReference type="Proteomes" id="UP000189628">
    <property type="component" value="Chromosome"/>
</dbReference>
<feature type="compositionally biased region" description="Low complexity" evidence="1">
    <location>
        <begin position="425"/>
        <end position="445"/>
    </location>
</feature>
<gene>
    <name evidence="2" type="ORF">B0B51_07175</name>
</gene>
<sequence>MPRGNITGRHIQGISTPPAPTPTPTVAGTSADASLSTGRPPVARSTELEGLARLSVSESPAAASVSIQPQRGPVPLCVKFAQALQTPQAKAVQRAQNYGLVWRKLANTGQADTDQQLDLARHGVQSADAGLDALGWLAKQSLITNAHEVRGELLVHLAEAAMAGVKAYHQVVNTDMEDSSEAESDEPDEPDESLAFSDAVVFAERMSADKQLKQDWADSPMQELRNYRSVLDNIIDCSKPKPAGRPTETQAMLKDYVPAVTSSQARCRSAMQTLNAMNIMSGALRLIPLIARAALPDLDDRVRDLLDAMNHRHDEVQAAMSALDAQAFWYPGAQDVARPDPLPARVLAGHKALIREHSDRLDRVGERLCVDAAARIEKNDATALWQTMMDVAHVTTAYGACLREQCQSVRGGQPAPAATSGTSMEAPVSKAEASSPVPAPASGAPDRTRSKRGKPPAQPVHAAPAPVLSQPDSRTAEQKAADDLLKRCQVDLETAAWFHGDLVAVACAFGRDTSHIERLMNDPKRDAVVVATSARSQARDWFGTREHLEQAQGRLSADDPRHQRLTDRIRALDLIGRYVDVWEANVAKCALHPRAKYLERLLDLDEIDRIDAPNQLRPSQNKRIRDRVFEIRIQPRRLSSRDADADPGGDAGKRDERYRAWPLFVHLHTSRQVGAGELHKLKFRDVDAAHLKSDAQKNLGPNWERAMHELGYVDAKVERSEVSFTLLSRLLAFARRDEGSAGAASSAAEAR</sequence>
<dbReference type="NCBIfam" id="NF041354">
    <property type="entry name" value="XopP"/>
    <property type="match status" value="1"/>
</dbReference>
<dbReference type="RefSeq" id="WP_078222228.1">
    <property type="nucleotide sequence ID" value="NZ_CP019911.1"/>
</dbReference>
<organism evidence="2 3">
    <name type="scientific">blood disease bacterium A2-HR MARDI</name>
    <dbReference type="NCBI Taxonomy" id="1944648"/>
    <lineage>
        <taxon>Bacteria</taxon>
        <taxon>Pseudomonadati</taxon>
        <taxon>Pseudomonadota</taxon>
        <taxon>Betaproteobacteria</taxon>
        <taxon>Burkholderiales</taxon>
        <taxon>Burkholderiaceae</taxon>
        <taxon>Ralstonia</taxon>
        <taxon>Ralstonia solanacearum species complex</taxon>
    </lineage>
</organism>
<name>A0A1U9VGJ9_9RALS</name>
<evidence type="ECO:0000313" key="2">
    <source>
        <dbReference type="EMBL" id="AQW29790.1"/>
    </source>
</evidence>
<accession>A0A1U9VGJ9</accession>
<dbReference type="AlphaFoldDB" id="A0A1U9VGJ9"/>
<proteinExistence type="predicted"/>
<feature type="region of interest" description="Disordered" evidence="1">
    <location>
        <begin position="1"/>
        <end position="42"/>
    </location>
</feature>
<dbReference type="EMBL" id="CP019911">
    <property type="protein sequence ID" value="AQW29790.1"/>
    <property type="molecule type" value="Genomic_DNA"/>
</dbReference>
<dbReference type="InterPro" id="IPR049928">
    <property type="entry name" value="XopP-like"/>
</dbReference>
<reference evidence="2 3" key="1">
    <citation type="submission" date="2017-02" db="EMBL/GenBank/DDBJ databases">
        <title>Blood Disease Bacterium A2-HR MARDI.</title>
        <authorList>
            <person name="Badrun R."/>
            <person name="Abu Bakar N."/>
            <person name="Laboh R."/>
        </authorList>
    </citation>
    <scope>NUCLEOTIDE SEQUENCE [LARGE SCALE GENOMIC DNA]</scope>
    <source>
        <strain evidence="2 3">A2-HR MARDI</strain>
    </source>
</reference>
<feature type="compositionally biased region" description="Polar residues" evidence="1">
    <location>
        <begin position="26"/>
        <end position="37"/>
    </location>
</feature>